<reference evidence="1" key="1">
    <citation type="journal article" date="2018" name="Int. J. Syst. Evol. Microbiol.">
        <title>Carboxylicivirga sediminis sp. nov., isolated from coastal sediment.</title>
        <authorList>
            <person name="Wang F.Q."/>
            <person name="Ren L.H."/>
            <person name="Zou R.J."/>
            <person name="Sun Y.Z."/>
            <person name="Liu X.J."/>
            <person name="Jiang F."/>
            <person name="Liu L.J."/>
        </authorList>
    </citation>
    <scope>NUCLEOTIDE SEQUENCE</scope>
    <source>
        <strain evidence="1">JR1</strain>
    </source>
</reference>
<keyword evidence="2" id="KW-1185">Reference proteome</keyword>
<sequence>MRPIIYLNHRVSQHGDLCVLLFKKNDAVLRRIQQNGWIRWQPELRAYAAPSGENAIGHIIDVFEDIAEVNSSYFHARLKESAEQVTIGDTHYFKGILEKIEKVGSITLVPVKNDQERLIAITFKNNKSTFRLLKASEYTHWHNELRSFVIAPKRWTLIRFLEEISTRLRVKMHNELSIVDYRIIQLLFEQAYQKDLYFKSCPIEFIKFYAPESI</sequence>
<gene>
    <name evidence="1" type="ORF">KDU71_22515</name>
</gene>
<protein>
    <submittedName>
        <fullName evidence="1">Uncharacterized protein</fullName>
    </submittedName>
</protein>
<evidence type="ECO:0000313" key="1">
    <source>
        <dbReference type="EMBL" id="MBR8538362.1"/>
    </source>
</evidence>
<dbReference type="AlphaFoldDB" id="A0A941J3D3"/>
<accession>A0A941J3D3</accession>
<reference evidence="1" key="2">
    <citation type="submission" date="2021-04" db="EMBL/GenBank/DDBJ databases">
        <authorList>
            <person name="Zhang T."/>
            <person name="Zhang Y."/>
            <person name="Lu D."/>
            <person name="Zuo D."/>
            <person name="Du Z."/>
        </authorList>
    </citation>
    <scope>NUCLEOTIDE SEQUENCE</scope>
    <source>
        <strain evidence="1">JR1</strain>
    </source>
</reference>
<comment type="caution">
    <text evidence="1">The sequence shown here is derived from an EMBL/GenBank/DDBJ whole genome shotgun (WGS) entry which is preliminary data.</text>
</comment>
<evidence type="ECO:0000313" key="2">
    <source>
        <dbReference type="Proteomes" id="UP000679220"/>
    </source>
</evidence>
<organism evidence="1 2">
    <name type="scientific">Carboxylicivirga sediminis</name>
    <dbReference type="NCBI Taxonomy" id="2006564"/>
    <lineage>
        <taxon>Bacteria</taxon>
        <taxon>Pseudomonadati</taxon>
        <taxon>Bacteroidota</taxon>
        <taxon>Bacteroidia</taxon>
        <taxon>Marinilabiliales</taxon>
        <taxon>Marinilabiliaceae</taxon>
        <taxon>Carboxylicivirga</taxon>
    </lineage>
</organism>
<name>A0A941J3D3_9BACT</name>
<dbReference type="Proteomes" id="UP000679220">
    <property type="component" value="Unassembled WGS sequence"/>
</dbReference>
<dbReference type="RefSeq" id="WP_212193385.1">
    <property type="nucleotide sequence ID" value="NZ_JAGTAR010000071.1"/>
</dbReference>
<proteinExistence type="predicted"/>
<dbReference type="EMBL" id="JAGTAR010000071">
    <property type="protein sequence ID" value="MBR8538362.1"/>
    <property type="molecule type" value="Genomic_DNA"/>
</dbReference>